<evidence type="ECO:0000256" key="6">
    <source>
        <dbReference type="ARBA" id="ARBA00023136"/>
    </source>
</evidence>
<keyword evidence="4 7" id="KW-1133">Transmembrane helix</keyword>
<dbReference type="InterPro" id="IPR020846">
    <property type="entry name" value="MFS_dom"/>
</dbReference>
<dbReference type="OrthoDB" id="9771451at2"/>
<keyword evidence="5" id="KW-0534">Nitrate assimilation</keyword>
<keyword evidence="6 7" id="KW-0472">Membrane</keyword>
<dbReference type="InterPro" id="IPR036259">
    <property type="entry name" value="MFS_trans_sf"/>
</dbReference>
<dbReference type="Pfam" id="PF07690">
    <property type="entry name" value="MFS_1"/>
    <property type="match status" value="1"/>
</dbReference>
<comment type="subcellular location">
    <subcellularLocation>
        <location evidence="1">Cell membrane</location>
        <topology evidence="1">Multi-pass membrane protein</topology>
    </subcellularLocation>
</comment>
<evidence type="ECO:0000256" key="2">
    <source>
        <dbReference type="ARBA" id="ARBA00008432"/>
    </source>
</evidence>
<dbReference type="AlphaFoldDB" id="A0A1S1PXY8"/>
<evidence type="ECO:0000256" key="3">
    <source>
        <dbReference type="ARBA" id="ARBA00022692"/>
    </source>
</evidence>
<feature type="transmembrane region" description="Helical" evidence="7">
    <location>
        <begin position="214"/>
        <end position="233"/>
    </location>
</feature>
<dbReference type="EMBL" id="MAXA01000221">
    <property type="protein sequence ID" value="OHV27548.1"/>
    <property type="molecule type" value="Genomic_DNA"/>
</dbReference>
<keyword evidence="3 7" id="KW-0812">Transmembrane</keyword>
<evidence type="ECO:0000313" key="10">
    <source>
        <dbReference type="Proteomes" id="UP000179769"/>
    </source>
</evidence>
<feature type="transmembrane region" description="Helical" evidence="7">
    <location>
        <begin position="184"/>
        <end position="208"/>
    </location>
</feature>
<feature type="transmembrane region" description="Helical" evidence="7">
    <location>
        <begin position="49"/>
        <end position="71"/>
    </location>
</feature>
<feature type="domain" description="Major facilitator superfamily (MFS) profile" evidence="8">
    <location>
        <begin position="45"/>
        <end position="460"/>
    </location>
</feature>
<dbReference type="RefSeq" id="WP_071064708.1">
    <property type="nucleotide sequence ID" value="NZ_MAXA01000221.1"/>
</dbReference>
<feature type="transmembrane region" description="Helical" evidence="7">
    <location>
        <begin position="120"/>
        <end position="139"/>
    </location>
</feature>
<reference evidence="10" key="1">
    <citation type="submission" date="2016-07" db="EMBL/GenBank/DDBJ databases">
        <title>Frankia sp. NRRL B-16219 Genome sequencing.</title>
        <authorList>
            <person name="Ghodhbane-Gtari F."/>
            <person name="Swanson E."/>
            <person name="Gueddou A."/>
            <person name="Louati M."/>
            <person name="Nouioui I."/>
            <person name="Hezbri K."/>
            <person name="Abebe-Akele F."/>
            <person name="Simpson S."/>
            <person name="Morris K."/>
            <person name="Thomas K."/>
            <person name="Gtari M."/>
            <person name="Tisa L.S."/>
        </authorList>
    </citation>
    <scope>NUCLEOTIDE SEQUENCE [LARGE SCALE GENOMIC DNA]</scope>
    <source>
        <strain evidence="10">NRRL B-16219</strain>
    </source>
</reference>
<organism evidence="9 10">
    <name type="scientific">Parafrankia soli</name>
    <dbReference type="NCBI Taxonomy" id="2599596"/>
    <lineage>
        <taxon>Bacteria</taxon>
        <taxon>Bacillati</taxon>
        <taxon>Actinomycetota</taxon>
        <taxon>Actinomycetes</taxon>
        <taxon>Frankiales</taxon>
        <taxon>Frankiaceae</taxon>
        <taxon>Parafrankia</taxon>
    </lineage>
</organism>
<dbReference type="GO" id="GO:0005886">
    <property type="term" value="C:plasma membrane"/>
    <property type="evidence" value="ECO:0007669"/>
    <property type="project" value="UniProtKB-SubCell"/>
</dbReference>
<dbReference type="InterPro" id="IPR011701">
    <property type="entry name" value="MFS"/>
</dbReference>
<feature type="transmembrane region" description="Helical" evidence="7">
    <location>
        <begin position="91"/>
        <end position="108"/>
    </location>
</feature>
<proteinExistence type="inferred from homology"/>
<feature type="transmembrane region" description="Helical" evidence="7">
    <location>
        <begin position="332"/>
        <end position="350"/>
    </location>
</feature>
<dbReference type="InterPro" id="IPR044772">
    <property type="entry name" value="NO3_transporter"/>
</dbReference>
<comment type="similarity">
    <text evidence="2">Belongs to the major facilitator superfamily. Nitrate/nitrite porter (TC 2.A.1.8) family.</text>
</comment>
<dbReference type="CDD" id="cd17341">
    <property type="entry name" value="MFS_NRT2_like"/>
    <property type="match status" value="1"/>
</dbReference>
<dbReference type="PROSITE" id="PS50850">
    <property type="entry name" value="MFS"/>
    <property type="match status" value="1"/>
</dbReference>
<feature type="transmembrane region" description="Helical" evidence="7">
    <location>
        <begin position="356"/>
        <end position="377"/>
    </location>
</feature>
<gene>
    <name evidence="9" type="ORF">BBK14_20325</name>
</gene>
<name>A0A1S1PXY8_9ACTN</name>
<sequence>MTTTLDPIPTATTAPSAGGLIRGRWLEDWRPEDERFWDGGGRAVARRNLLVSVFSEHIGFSIWSLWSVFVLFLGPNYGISADPKQAAAEKFMLTIVPTAIGSAVRLPYTFAVAKFGGRNWTVISAALLLVPLIATGIALKPGTSYATLLVLAALAGVGGGNFASSMTNINSFFPQRLKGAALGLNAGGGNIGVATVQLIGLLVIATAGKDHPRVMVAIYLPLVVIAIAAAALLQDNIANVRNEKRAMRDACADVHTWLISLLYIGTFGSFIGFGFAFGQVLSNEFGSHFLSAATGRVDPVKVMYLTFLGPLTGSLVRPVGGWLADRLGGARTTLWNFAAMAAAGIVVLVASEQGSLPLFLVGFMALFVFSGIGNGSVYKMIPAVFRLRMGGDQEARRIANAVIGIAGAIGAFGGVLVNIAFRQSFLSSGNGDAAYVGFIAFYALCLAVTWAVYVRPSENRAAGI</sequence>
<accession>A0A1S1PXY8</accession>
<keyword evidence="10" id="KW-1185">Reference proteome</keyword>
<dbReference type="Gene3D" id="1.20.1250.20">
    <property type="entry name" value="MFS general substrate transporter like domains"/>
    <property type="match status" value="1"/>
</dbReference>
<feature type="transmembrane region" description="Helical" evidence="7">
    <location>
        <begin position="433"/>
        <end position="454"/>
    </location>
</feature>
<dbReference type="PANTHER" id="PTHR23515">
    <property type="entry name" value="HIGH-AFFINITY NITRATE TRANSPORTER 2.3"/>
    <property type="match status" value="1"/>
</dbReference>
<protein>
    <submittedName>
        <fullName evidence="9">MFS transporter</fullName>
    </submittedName>
</protein>
<comment type="caution">
    <text evidence="9">The sequence shown here is derived from an EMBL/GenBank/DDBJ whole genome shotgun (WGS) entry which is preliminary data.</text>
</comment>
<feature type="transmembrane region" description="Helical" evidence="7">
    <location>
        <begin position="398"/>
        <end position="421"/>
    </location>
</feature>
<evidence type="ECO:0000256" key="4">
    <source>
        <dbReference type="ARBA" id="ARBA00022989"/>
    </source>
</evidence>
<dbReference type="SUPFAM" id="SSF103473">
    <property type="entry name" value="MFS general substrate transporter"/>
    <property type="match status" value="1"/>
</dbReference>
<evidence type="ECO:0000256" key="7">
    <source>
        <dbReference type="SAM" id="Phobius"/>
    </source>
</evidence>
<dbReference type="Proteomes" id="UP000179769">
    <property type="component" value="Unassembled WGS sequence"/>
</dbReference>
<feature type="transmembrane region" description="Helical" evidence="7">
    <location>
        <begin position="254"/>
        <end position="282"/>
    </location>
</feature>
<feature type="transmembrane region" description="Helical" evidence="7">
    <location>
        <begin position="302"/>
        <end position="320"/>
    </location>
</feature>
<evidence type="ECO:0000313" key="9">
    <source>
        <dbReference type="EMBL" id="OHV27548.1"/>
    </source>
</evidence>
<evidence type="ECO:0000256" key="1">
    <source>
        <dbReference type="ARBA" id="ARBA00004651"/>
    </source>
</evidence>
<evidence type="ECO:0000256" key="5">
    <source>
        <dbReference type="ARBA" id="ARBA00023063"/>
    </source>
</evidence>
<evidence type="ECO:0000259" key="8">
    <source>
        <dbReference type="PROSITE" id="PS50850"/>
    </source>
</evidence>
<feature type="transmembrane region" description="Helical" evidence="7">
    <location>
        <begin position="145"/>
        <end position="163"/>
    </location>
</feature>
<dbReference type="GO" id="GO:0015112">
    <property type="term" value="F:nitrate transmembrane transporter activity"/>
    <property type="evidence" value="ECO:0007669"/>
    <property type="project" value="InterPro"/>
</dbReference>
<dbReference type="GO" id="GO:0042128">
    <property type="term" value="P:nitrate assimilation"/>
    <property type="evidence" value="ECO:0007669"/>
    <property type="project" value="UniProtKB-KW"/>
</dbReference>